<proteinExistence type="predicted"/>
<keyword evidence="2" id="KW-1185">Reference proteome</keyword>
<sequence length="148" mass="16087">MALKERHFRQLLETATPLLLQGERVELTTFANVGSVSMKRRALTAAAVGVASMGTMIATVQPRPMYLILTDQRLLFFDCLRPNNKTGKLLMNVPRPYATVGTAQKGMFGLTLVTSLFVAGSERGLKLTFPAPCRPQGRELVAALPPAS</sequence>
<evidence type="ECO:0000313" key="2">
    <source>
        <dbReference type="Proteomes" id="UP001183809"/>
    </source>
</evidence>
<dbReference type="RefSeq" id="WP_311695831.1">
    <property type="nucleotide sequence ID" value="NZ_JAVREY010000016.1"/>
</dbReference>
<reference evidence="2" key="1">
    <citation type="submission" date="2023-07" db="EMBL/GenBank/DDBJ databases">
        <title>30 novel species of actinomycetes from the DSMZ collection.</title>
        <authorList>
            <person name="Nouioui I."/>
        </authorList>
    </citation>
    <scope>NUCLEOTIDE SEQUENCE [LARGE SCALE GENOMIC DNA]</scope>
    <source>
        <strain evidence="2">DSM 41699</strain>
    </source>
</reference>
<accession>A0ABU2TUQ8</accession>
<name>A0ABU2TUQ8_9ACTN</name>
<dbReference type="EMBL" id="JAVREY010000016">
    <property type="protein sequence ID" value="MDT0464566.1"/>
    <property type="molecule type" value="Genomic_DNA"/>
</dbReference>
<gene>
    <name evidence="1" type="ORF">RM764_16310</name>
</gene>
<comment type="caution">
    <text evidence="1">The sequence shown here is derived from an EMBL/GenBank/DDBJ whole genome shotgun (WGS) entry which is preliminary data.</text>
</comment>
<dbReference type="Proteomes" id="UP001183809">
    <property type="component" value="Unassembled WGS sequence"/>
</dbReference>
<protein>
    <submittedName>
        <fullName evidence="1">Uncharacterized protein</fullName>
    </submittedName>
</protein>
<organism evidence="1 2">
    <name type="scientific">Streptomyces gibsoniae</name>
    <dbReference type="NCBI Taxonomy" id="3075529"/>
    <lineage>
        <taxon>Bacteria</taxon>
        <taxon>Bacillati</taxon>
        <taxon>Actinomycetota</taxon>
        <taxon>Actinomycetes</taxon>
        <taxon>Kitasatosporales</taxon>
        <taxon>Streptomycetaceae</taxon>
        <taxon>Streptomyces</taxon>
    </lineage>
</organism>
<evidence type="ECO:0000313" key="1">
    <source>
        <dbReference type="EMBL" id="MDT0464566.1"/>
    </source>
</evidence>